<evidence type="ECO:0000313" key="1">
    <source>
        <dbReference type="EMBL" id="MEN7547857.1"/>
    </source>
</evidence>
<keyword evidence="2" id="KW-1185">Reference proteome</keyword>
<gene>
    <name evidence="1" type="ORF">AAG747_08050</name>
</gene>
<evidence type="ECO:0000313" key="2">
    <source>
        <dbReference type="Proteomes" id="UP001403385"/>
    </source>
</evidence>
<sequence>MKDTPLPFVFVAGLLIYLSTRKRLSPKVPGAPVSKGFPLRQGSTGPLVRQLQAALLQKGGSAAALLRASGGADGTFGRGTAKALVLAGYPTVVNRSTFERLINRPEPEKPAGSPQYVYAKNRYGASVYKKVNSFSLPLIGETYLGALPIVKVEDQTYLGKATGKTKGDYWEVEAVLNERPVRFWVDSDETKVFSGSLPEFLAFQKTYLKHKKPEHIQRILDAFS</sequence>
<dbReference type="InterPro" id="IPR036366">
    <property type="entry name" value="PGBDSf"/>
</dbReference>
<dbReference type="Proteomes" id="UP001403385">
    <property type="component" value="Unassembled WGS sequence"/>
</dbReference>
<dbReference type="AlphaFoldDB" id="A0AAW9RSF4"/>
<protein>
    <submittedName>
        <fullName evidence="1">Uncharacterized protein</fullName>
    </submittedName>
</protein>
<name>A0AAW9RSF4_9BACT</name>
<dbReference type="EMBL" id="JBDKWZ010000004">
    <property type="protein sequence ID" value="MEN7547857.1"/>
    <property type="molecule type" value="Genomic_DNA"/>
</dbReference>
<dbReference type="Gene3D" id="1.10.101.10">
    <property type="entry name" value="PGBD-like superfamily/PGBD"/>
    <property type="match status" value="1"/>
</dbReference>
<dbReference type="InterPro" id="IPR036365">
    <property type="entry name" value="PGBD-like_sf"/>
</dbReference>
<dbReference type="RefSeq" id="WP_346820639.1">
    <property type="nucleotide sequence ID" value="NZ_JBDKWZ010000004.1"/>
</dbReference>
<organism evidence="1 2">
    <name type="scientific">Rapidithrix thailandica</name>
    <dbReference type="NCBI Taxonomy" id="413964"/>
    <lineage>
        <taxon>Bacteria</taxon>
        <taxon>Pseudomonadati</taxon>
        <taxon>Bacteroidota</taxon>
        <taxon>Cytophagia</taxon>
        <taxon>Cytophagales</taxon>
        <taxon>Flammeovirgaceae</taxon>
        <taxon>Rapidithrix</taxon>
    </lineage>
</organism>
<comment type="caution">
    <text evidence="1">The sequence shown here is derived from an EMBL/GenBank/DDBJ whole genome shotgun (WGS) entry which is preliminary data.</text>
</comment>
<reference evidence="1 2" key="1">
    <citation type="submission" date="2024-04" db="EMBL/GenBank/DDBJ databases">
        <title>Novel genus in family Flammeovirgaceae.</title>
        <authorList>
            <person name="Nguyen T.H."/>
            <person name="Vuong T.Q."/>
            <person name="Le H."/>
            <person name="Kim S.-G."/>
        </authorList>
    </citation>
    <scope>NUCLEOTIDE SEQUENCE [LARGE SCALE GENOMIC DNA]</scope>
    <source>
        <strain evidence="1 2">JCM 23209</strain>
    </source>
</reference>
<proteinExistence type="predicted"/>
<dbReference type="SUPFAM" id="SSF47090">
    <property type="entry name" value="PGBD-like"/>
    <property type="match status" value="1"/>
</dbReference>
<accession>A0AAW9RSF4</accession>